<dbReference type="Proteomes" id="UP001470230">
    <property type="component" value="Unassembled WGS sequence"/>
</dbReference>
<feature type="compositionally biased region" description="Basic and acidic residues" evidence="1">
    <location>
        <begin position="163"/>
        <end position="183"/>
    </location>
</feature>
<sequence>MSQISQIGLNIHLLSFAIPREGIKDNDDIRVSITTFPENIKQHFILHAKKIYNCNHIFTINITKETQKILMTFRKKCYVDGDPIISSSLINTSNLPKIPDNFDQISNIVCSEVKTFNLYQPVRKQTSVELGNSHSDSKVAKMNGSMQVQFTLTSPFVFSEKEKSHKYSKNKDNRKTSKDYIEQKHHKNNKISKHYQNKCINDYILI</sequence>
<name>A0ABR2GMU7_9EUKA</name>
<dbReference type="EMBL" id="JAPFFF010000067">
    <property type="protein sequence ID" value="KAK8836166.1"/>
    <property type="molecule type" value="Genomic_DNA"/>
</dbReference>
<comment type="caution">
    <text evidence="2">The sequence shown here is derived from an EMBL/GenBank/DDBJ whole genome shotgun (WGS) entry which is preliminary data.</text>
</comment>
<protein>
    <submittedName>
        <fullName evidence="2">Uncharacterized protein</fullName>
    </submittedName>
</protein>
<gene>
    <name evidence="2" type="ORF">M9Y10_017044</name>
    <name evidence="3" type="ORF">M9Y10_039797</name>
</gene>
<evidence type="ECO:0000256" key="1">
    <source>
        <dbReference type="SAM" id="MobiDB-lite"/>
    </source>
</evidence>
<dbReference type="EMBL" id="JAPFFF010000203">
    <property type="protein sequence ID" value="KAK8835259.1"/>
    <property type="molecule type" value="Genomic_DNA"/>
</dbReference>
<reference evidence="2 4" key="1">
    <citation type="submission" date="2024-04" db="EMBL/GenBank/DDBJ databases">
        <title>Tritrichomonas musculus Genome.</title>
        <authorList>
            <person name="Alves-Ferreira E."/>
            <person name="Grigg M."/>
            <person name="Lorenzi H."/>
            <person name="Galac M."/>
        </authorList>
    </citation>
    <scope>NUCLEOTIDE SEQUENCE [LARGE SCALE GENOMIC DNA]</scope>
    <source>
        <strain evidence="2 4">EAF2021</strain>
    </source>
</reference>
<proteinExistence type="predicted"/>
<organism evidence="2 4">
    <name type="scientific">Tritrichomonas musculus</name>
    <dbReference type="NCBI Taxonomy" id="1915356"/>
    <lineage>
        <taxon>Eukaryota</taxon>
        <taxon>Metamonada</taxon>
        <taxon>Parabasalia</taxon>
        <taxon>Tritrichomonadida</taxon>
        <taxon>Tritrichomonadidae</taxon>
        <taxon>Tritrichomonas</taxon>
    </lineage>
</organism>
<evidence type="ECO:0000313" key="2">
    <source>
        <dbReference type="EMBL" id="KAK8835259.1"/>
    </source>
</evidence>
<evidence type="ECO:0000313" key="4">
    <source>
        <dbReference type="Proteomes" id="UP001470230"/>
    </source>
</evidence>
<accession>A0ABR2GMU7</accession>
<evidence type="ECO:0000313" key="3">
    <source>
        <dbReference type="EMBL" id="KAK8836166.1"/>
    </source>
</evidence>
<feature type="region of interest" description="Disordered" evidence="1">
    <location>
        <begin position="163"/>
        <end position="188"/>
    </location>
</feature>
<keyword evidence="4" id="KW-1185">Reference proteome</keyword>